<protein>
    <submittedName>
        <fullName evidence="2">Uncharacterized protein</fullName>
    </submittedName>
</protein>
<evidence type="ECO:0000256" key="1">
    <source>
        <dbReference type="SAM" id="Phobius"/>
    </source>
</evidence>
<dbReference type="Proteomes" id="UP000638849">
    <property type="component" value="Unassembled WGS sequence"/>
</dbReference>
<proteinExistence type="predicted"/>
<organism evidence="2 3">
    <name type="scientific">Streptomyces javensis</name>
    <dbReference type="NCBI Taxonomy" id="114698"/>
    <lineage>
        <taxon>Bacteria</taxon>
        <taxon>Bacillati</taxon>
        <taxon>Actinomycetota</taxon>
        <taxon>Actinomycetes</taxon>
        <taxon>Kitasatosporales</taxon>
        <taxon>Streptomycetaceae</taxon>
        <taxon>Streptomyces</taxon>
        <taxon>Streptomyces violaceusniger group</taxon>
    </lineage>
</organism>
<feature type="transmembrane region" description="Helical" evidence="1">
    <location>
        <begin position="25"/>
        <end position="53"/>
    </location>
</feature>
<dbReference type="RefSeq" id="WP_198280290.1">
    <property type="nucleotide sequence ID" value="NZ_BAAAIF010000006.1"/>
</dbReference>
<gene>
    <name evidence="2" type="ORF">JBF12_32290</name>
</gene>
<keyword evidence="1" id="KW-1133">Transmembrane helix</keyword>
<dbReference type="EMBL" id="JAEEAQ010000437">
    <property type="protein sequence ID" value="MBI0317574.1"/>
    <property type="molecule type" value="Genomic_DNA"/>
</dbReference>
<name>A0ABS0RL80_9ACTN</name>
<sequence length="57" mass="6123">MTEKRRRRTQTSQIFVNASGGRRQLLALAAMGVACVCVGYLLLMAAALSGVVWGGPW</sequence>
<keyword evidence="1" id="KW-0812">Transmembrane</keyword>
<evidence type="ECO:0000313" key="2">
    <source>
        <dbReference type="EMBL" id="MBI0317574.1"/>
    </source>
</evidence>
<evidence type="ECO:0000313" key="3">
    <source>
        <dbReference type="Proteomes" id="UP000638849"/>
    </source>
</evidence>
<accession>A0ABS0RL80</accession>
<keyword evidence="3" id="KW-1185">Reference proteome</keyword>
<comment type="caution">
    <text evidence="2">The sequence shown here is derived from an EMBL/GenBank/DDBJ whole genome shotgun (WGS) entry which is preliminary data.</text>
</comment>
<reference evidence="2 3" key="1">
    <citation type="submission" date="2020-12" db="EMBL/GenBank/DDBJ databases">
        <authorList>
            <person name="Kusuma A.B."/>
            <person name="Nouioui I."/>
            <person name="Goodfellow M."/>
        </authorList>
    </citation>
    <scope>NUCLEOTIDE SEQUENCE [LARGE SCALE GENOMIC DNA]</scope>
    <source>
        <strain evidence="2 3">DSM 41764</strain>
    </source>
</reference>
<keyword evidence="1" id="KW-0472">Membrane</keyword>
<dbReference type="PROSITE" id="PS51257">
    <property type="entry name" value="PROKAR_LIPOPROTEIN"/>
    <property type="match status" value="1"/>
</dbReference>